<dbReference type="AlphaFoldDB" id="A0A6C0CL40"/>
<organism evidence="1">
    <name type="scientific">viral metagenome</name>
    <dbReference type="NCBI Taxonomy" id="1070528"/>
    <lineage>
        <taxon>unclassified sequences</taxon>
        <taxon>metagenomes</taxon>
        <taxon>organismal metagenomes</taxon>
    </lineage>
</organism>
<evidence type="ECO:0000313" key="1">
    <source>
        <dbReference type="EMBL" id="QHT05013.1"/>
    </source>
</evidence>
<dbReference type="EMBL" id="MN739448">
    <property type="protein sequence ID" value="QHT05013.1"/>
    <property type="molecule type" value="Genomic_DNA"/>
</dbReference>
<proteinExistence type="predicted"/>
<protein>
    <submittedName>
        <fullName evidence="1">Uncharacterized protein</fullName>
    </submittedName>
</protein>
<accession>A0A6C0CL40</accession>
<name>A0A6C0CL40_9ZZZZ</name>
<sequence length="278" mass="33489">MCLSNDIWEYILEFVQDWKTLQILSHTIPHLWYYVRGPQFPKRILLEFVRYSTEKYALETAISWQCQMAVLDRKCQLCKKTYPTGFTQPTWHVYAHSHCLSKEVISIVHAVKVYDLPFEKLVELPKQNNMVWKYHGGRSCLSFSVMSTIQGLCLTLCNENLHDRRKRIEFIRSQTQDVSDVESRKRKYQECLQQDNLIMLNERKARLGNLRQFRELHLQPLLVKYRILPELCEKFRSAIYNNISMRLPWRKLEVIIREWGWRQHRVDYKAMTFKELLA</sequence>
<reference evidence="1" key="1">
    <citation type="journal article" date="2020" name="Nature">
        <title>Giant virus diversity and host interactions through global metagenomics.</title>
        <authorList>
            <person name="Schulz F."/>
            <person name="Roux S."/>
            <person name="Paez-Espino D."/>
            <person name="Jungbluth S."/>
            <person name="Walsh D.A."/>
            <person name="Denef V.J."/>
            <person name="McMahon K.D."/>
            <person name="Konstantinidis K.T."/>
            <person name="Eloe-Fadrosh E.A."/>
            <person name="Kyrpides N.C."/>
            <person name="Woyke T."/>
        </authorList>
    </citation>
    <scope>NUCLEOTIDE SEQUENCE</scope>
    <source>
        <strain evidence="1">GVMAG-M-3300021354-14</strain>
    </source>
</reference>